<evidence type="ECO:0000313" key="7">
    <source>
        <dbReference type="Proteomes" id="UP000232003"/>
    </source>
</evidence>
<dbReference type="PANTHER" id="PTHR21496:SF23">
    <property type="entry name" value="3-PHENYLPROPIONATE_CINNAMIC ACID DIOXYGENASE FERREDOXIN SUBUNIT"/>
    <property type="match status" value="1"/>
</dbReference>
<dbReference type="GO" id="GO:0046872">
    <property type="term" value="F:metal ion binding"/>
    <property type="evidence" value="ECO:0007669"/>
    <property type="project" value="UniProtKB-KW"/>
</dbReference>
<evidence type="ECO:0000256" key="4">
    <source>
        <dbReference type="ARBA" id="ARBA00023014"/>
    </source>
</evidence>
<dbReference type="OrthoDB" id="9795104at2"/>
<evidence type="ECO:0000259" key="5">
    <source>
        <dbReference type="PROSITE" id="PS51296"/>
    </source>
</evidence>
<keyword evidence="4" id="KW-0411">Iron-sulfur</keyword>
<dbReference type="KEGG" id="nfl:COO91_00491"/>
<keyword evidence="6" id="KW-0560">Oxidoreductase</keyword>
<keyword evidence="6" id="KW-0223">Dioxygenase</keyword>
<dbReference type="EMBL" id="CP024785">
    <property type="protein sequence ID" value="AUB34662.1"/>
    <property type="molecule type" value="Genomic_DNA"/>
</dbReference>
<evidence type="ECO:0000256" key="3">
    <source>
        <dbReference type="ARBA" id="ARBA00023004"/>
    </source>
</evidence>
<dbReference type="RefSeq" id="WP_100897198.1">
    <property type="nucleotide sequence ID" value="NZ_CAWNNC010000001.1"/>
</dbReference>
<dbReference type="GO" id="GO:0051537">
    <property type="term" value="F:2 iron, 2 sulfur cluster binding"/>
    <property type="evidence" value="ECO:0007669"/>
    <property type="project" value="UniProtKB-KW"/>
</dbReference>
<dbReference type="PANTHER" id="PTHR21496">
    <property type="entry name" value="FERREDOXIN-RELATED"/>
    <property type="match status" value="1"/>
</dbReference>
<name>A0A2K8SGS1_9NOSO</name>
<keyword evidence="3" id="KW-0408">Iron</keyword>
<dbReference type="InterPro" id="IPR036922">
    <property type="entry name" value="Rieske_2Fe-2S_sf"/>
</dbReference>
<dbReference type="InterPro" id="IPR017941">
    <property type="entry name" value="Rieske_2Fe-2S"/>
</dbReference>
<keyword evidence="7" id="KW-1185">Reference proteome</keyword>
<dbReference type="Gene3D" id="2.102.10.10">
    <property type="entry name" value="Rieske [2Fe-2S] iron-sulphur domain"/>
    <property type="match status" value="1"/>
</dbReference>
<dbReference type="Pfam" id="PF00355">
    <property type="entry name" value="Rieske"/>
    <property type="match status" value="1"/>
</dbReference>
<evidence type="ECO:0000313" key="6">
    <source>
        <dbReference type="EMBL" id="AUB34662.1"/>
    </source>
</evidence>
<feature type="domain" description="Rieske" evidence="5">
    <location>
        <begin position="4"/>
        <end position="114"/>
    </location>
</feature>
<dbReference type="PROSITE" id="PS51296">
    <property type="entry name" value="RIESKE"/>
    <property type="match status" value="1"/>
</dbReference>
<accession>A0A2K8SGS1</accession>
<gene>
    <name evidence="6" type="ORF">COO91_00491</name>
</gene>
<dbReference type="SUPFAM" id="SSF50022">
    <property type="entry name" value="ISP domain"/>
    <property type="match status" value="1"/>
</dbReference>
<dbReference type="GO" id="GO:0004497">
    <property type="term" value="F:monooxygenase activity"/>
    <property type="evidence" value="ECO:0007669"/>
    <property type="project" value="UniProtKB-ARBA"/>
</dbReference>
<dbReference type="AlphaFoldDB" id="A0A2K8SGS1"/>
<dbReference type="GO" id="GO:0016705">
    <property type="term" value="F:oxidoreductase activity, acting on paired donors, with incorporation or reduction of molecular oxygen"/>
    <property type="evidence" value="ECO:0007669"/>
    <property type="project" value="UniProtKB-ARBA"/>
</dbReference>
<keyword evidence="2" id="KW-0479">Metal-binding</keyword>
<proteinExistence type="predicted"/>
<protein>
    <submittedName>
        <fullName evidence="6">Ferredoxin subunit of nitrite reductase or a ring-hydroxylating dioxygenase</fullName>
    </submittedName>
</protein>
<organism evidence="6 7">
    <name type="scientific">Nostoc flagelliforme CCNUN1</name>
    <dbReference type="NCBI Taxonomy" id="2038116"/>
    <lineage>
        <taxon>Bacteria</taxon>
        <taxon>Bacillati</taxon>
        <taxon>Cyanobacteriota</taxon>
        <taxon>Cyanophyceae</taxon>
        <taxon>Nostocales</taxon>
        <taxon>Nostocaceae</taxon>
        <taxon>Nostoc</taxon>
    </lineage>
</organism>
<dbReference type="Proteomes" id="UP000232003">
    <property type="component" value="Chromosome"/>
</dbReference>
<sequence length="119" mass="13161">MSWTKVLAVEALSPGTRQVVKVGNRKILVLNHENQLYAVDNNCPHLKLPLKSGKITEDGAIVCTFHRSAFDLRTGEVQGWCAWPPGVGKVLSMVSPQKALPVFPIRVEEGSIWVDVQEE</sequence>
<evidence type="ECO:0000256" key="2">
    <source>
        <dbReference type="ARBA" id="ARBA00022723"/>
    </source>
</evidence>
<keyword evidence="1" id="KW-0001">2Fe-2S</keyword>
<evidence type="ECO:0000256" key="1">
    <source>
        <dbReference type="ARBA" id="ARBA00022714"/>
    </source>
</evidence>
<dbReference type="GO" id="GO:0051213">
    <property type="term" value="F:dioxygenase activity"/>
    <property type="evidence" value="ECO:0007669"/>
    <property type="project" value="UniProtKB-KW"/>
</dbReference>
<reference evidence="6 7" key="1">
    <citation type="submission" date="2017-11" db="EMBL/GenBank/DDBJ databases">
        <title>Complete genome of a free-living desiccation-tolerant cyanobacterium and its photosynthetic adaptation to extreme terrestrial habitat.</title>
        <authorList>
            <person name="Shang J."/>
        </authorList>
    </citation>
    <scope>NUCLEOTIDE SEQUENCE [LARGE SCALE GENOMIC DNA]</scope>
    <source>
        <strain evidence="6 7">CCNUN1</strain>
    </source>
</reference>